<dbReference type="GO" id="GO:0055075">
    <property type="term" value="P:potassium ion homeostasis"/>
    <property type="evidence" value="ECO:0007669"/>
    <property type="project" value="TreeGrafter"/>
</dbReference>
<keyword evidence="3 5" id="KW-1133">Transmembrane helix</keyword>
<organism evidence="7 8">
    <name type="scientific">Parascaris univalens</name>
    <name type="common">Nematode worm</name>
    <dbReference type="NCBI Taxonomy" id="6257"/>
    <lineage>
        <taxon>Eukaryota</taxon>
        <taxon>Metazoa</taxon>
        <taxon>Ecdysozoa</taxon>
        <taxon>Nematoda</taxon>
        <taxon>Chromadorea</taxon>
        <taxon>Rhabditida</taxon>
        <taxon>Spirurina</taxon>
        <taxon>Ascaridomorpha</taxon>
        <taxon>Ascaridoidea</taxon>
        <taxon>Ascarididae</taxon>
        <taxon>Parascaris</taxon>
    </lineage>
</organism>
<evidence type="ECO:0000313" key="8">
    <source>
        <dbReference type="WBParaSite" id="PgE034_g002_t02"/>
    </source>
</evidence>
<feature type="domain" description="SLC12A transporter C-terminal" evidence="6">
    <location>
        <begin position="813"/>
        <end position="1023"/>
    </location>
</feature>
<dbReference type="GO" id="GO:0016020">
    <property type="term" value="C:membrane"/>
    <property type="evidence" value="ECO:0007669"/>
    <property type="project" value="UniProtKB-SubCell"/>
</dbReference>
<feature type="transmembrane region" description="Helical" evidence="5">
    <location>
        <begin position="552"/>
        <end position="576"/>
    </location>
</feature>
<keyword evidence="7" id="KW-1185">Reference proteome</keyword>
<dbReference type="Gene3D" id="1.20.1740.10">
    <property type="entry name" value="Amino acid/polyamine transporter I"/>
    <property type="match status" value="1"/>
</dbReference>
<reference evidence="8" key="1">
    <citation type="submission" date="2022-11" db="UniProtKB">
        <authorList>
            <consortium name="WormBaseParasite"/>
        </authorList>
    </citation>
    <scope>IDENTIFICATION</scope>
</reference>
<feature type="transmembrane region" description="Helical" evidence="5">
    <location>
        <begin position="527"/>
        <end position="546"/>
    </location>
</feature>
<dbReference type="GO" id="GO:0015379">
    <property type="term" value="F:potassium:chloride symporter activity"/>
    <property type="evidence" value="ECO:0007669"/>
    <property type="project" value="TreeGrafter"/>
</dbReference>
<name>A0A914ZYS8_PARUN</name>
<feature type="transmembrane region" description="Helical" evidence="5">
    <location>
        <begin position="393"/>
        <end position="415"/>
    </location>
</feature>
<evidence type="ECO:0000256" key="1">
    <source>
        <dbReference type="ARBA" id="ARBA00004141"/>
    </source>
</evidence>
<sequence>PFEAETTVTDVTTFDDTDDLLGDGLISLTPRGSKKDRISDRKKSRSGSVSCPIRCLDRRAIRNVFSTFVVQDDDAPYANGVLTTSVVIFLSYIQNCLMPAFLIVRLPWIVGFLGLWEFLLAVAIDLILVLVSACSVIAASTNGSDRFFGGPFLVFSNNFGSDIAVVATALLFIANCGFTAANCMLCAEMITRYVLHNSLVNLAQVKQLLRNNSTVLKAVLDDADGVDISLLYFCIFLAIAVIYVGIGKRVLKYFFWIPIVFFEISIAAITANIIYLKWNGNDETRCMIGSDQIPTSFVRTLNVRPVFASKGDQDATASCRKLFFKEIAVCFAWNNICEEASLSIKIITWSFDMVLSNVDANIASLVGLEFDDWRAIVYQYRIFRNVLFPNVHMASFVGCAVLMLPLFTGTVLGANIPSALAAPTKKFAKGIISALISLFLLVIVLGALIATGIERDLLLDKFGEGSIRRLALPLTVANPLFIVCAVMLISTAAAGQYMLTAKSLLLSLTTSHKFPVPRFFFYRRNKLRHLTTLLSVTCVVALFAAFKSVDRIIIVSGCTVMVALSVINFSAAVFSVFQFPSWKPHTRVFTWPFAVLGALACWMTAFVAEPSIISLLTVCSLFCYTTTNMLGRRYSKHTHHEFLLDIANMLLYTLPLSEFRSNAEVRIRPRCIVFARFPASSDNLFRLAKLISENRNTLCISLIRYVYDQEHAGRVELRASQRSMNALNLPGYATQFMYRKISSLHSVASALASCCALGAFHSNTVILDYPSHAALAGAAEQILYQYHMHRVCIRQCNLIMVKGRFQLVMKSVSSQCMIDIWWIIDSGDTLLLLAHILKRNGRWHRSAIRLFVVIELSDDGQRVEHDIKRWLSFNHLILHSINIVYMDSSYIREYTFLRELKIRQRFREPQKESLSAILMKIFRLSNGSLLQSAVDGGYRPKEGDTTSSSYSLRPVPAGTISKAEQLHRAQQLNKVVLERSRESFVVLLNIPEPPAQLERFWIYLIYLDKLTEGLSRVLLVRGIDSETSAINYE</sequence>
<dbReference type="GO" id="GO:0055064">
    <property type="term" value="P:chloride ion homeostasis"/>
    <property type="evidence" value="ECO:0007669"/>
    <property type="project" value="TreeGrafter"/>
</dbReference>
<feature type="transmembrane region" description="Helical" evidence="5">
    <location>
        <begin position="118"/>
        <end position="139"/>
    </location>
</feature>
<dbReference type="Proteomes" id="UP000887569">
    <property type="component" value="Unplaced"/>
</dbReference>
<feature type="transmembrane region" description="Helical" evidence="5">
    <location>
        <begin position="470"/>
        <end position="494"/>
    </location>
</feature>
<protein>
    <submittedName>
        <fullName evidence="8">Amino acid permease/ SLC12A domain-containing protein</fullName>
    </submittedName>
</protein>
<evidence type="ECO:0000256" key="4">
    <source>
        <dbReference type="ARBA" id="ARBA00023136"/>
    </source>
</evidence>
<feature type="transmembrane region" description="Helical" evidence="5">
    <location>
        <begin position="588"/>
        <end position="606"/>
    </location>
</feature>
<dbReference type="WBParaSite" id="PgE034_g002_t02">
    <property type="protein sequence ID" value="PgE034_g002_t02"/>
    <property type="gene ID" value="PgE034_g002"/>
</dbReference>
<feature type="transmembrane region" description="Helical" evidence="5">
    <location>
        <begin position="427"/>
        <end position="450"/>
    </location>
</feature>
<feature type="transmembrane region" description="Helical" evidence="5">
    <location>
        <begin position="159"/>
        <end position="181"/>
    </location>
</feature>
<evidence type="ECO:0000256" key="2">
    <source>
        <dbReference type="ARBA" id="ARBA00022692"/>
    </source>
</evidence>
<feature type="transmembrane region" description="Helical" evidence="5">
    <location>
        <begin position="86"/>
        <end position="106"/>
    </location>
</feature>
<dbReference type="PANTHER" id="PTHR11827">
    <property type="entry name" value="SOLUTE CARRIER FAMILY 12, CATION COTRANSPORTERS"/>
    <property type="match status" value="1"/>
</dbReference>
<dbReference type="Pfam" id="PF03522">
    <property type="entry name" value="SLC12"/>
    <property type="match status" value="1"/>
</dbReference>
<keyword evidence="4 5" id="KW-0472">Membrane</keyword>
<keyword evidence="2 5" id="KW-0812">Transmembrane</keyword>
<evidence type="ECO:0000256" key="5">
    <source>
        <dbReference type="SAM" id="Phobius"/>
    </source>
</evidence>
<proteinExistence type="predicted"/>
<feature type="transmembrane region" description="Helical" evidence="5">
    <location>
        <begin position="229"/>
        <end position="246"/>
    </location>
</feature>
<evidence type="ECO:0000256" key="3">
    <source>
        <dbReference type="ARBA" id="ARBA00022989"/>
    </source>
</evidence>
<evidence type="ECO:0000313" key="7">
    <source>
        <dbReference type="Proteomes" id="UP000887569"/>
    </source>
</evidence>
<dbReference type="InterPro" id="IPR018491">
    <property type="entry name" value="SLC12_C"/>
</dbReference>
<feature type="transmembrane region" description="Helical" evidence="5">
    <location>
        <begin position="253"/>
        <end position="275"/>
    </location>
</feature>
<dbReference type="InterPro" id="IPR004842">
    <property type="entry name" value="SLC12A_fam"/>
</dbReference>
<accession>A0A914ZYS8</accession>
<comment type="subcellular location">
    <subcellularLocation>
        <location evidence="1">Membrane</location>
        <topology evidence="1">Multi-pass membrane protein</topology>
    </subcellularLocation>
</comment>
<dbReference type="GO" id="GO:0006884">
    <property type="term" value="P:cell volume homeostasis"/>
    <property type="evidence" value="ECO:0007669"/>
    <property type="project" value="TreeGrafter"/>
</dbReference>
<dbReference type="AlphaFoldDB" id="A0A914ZYS8"/>
<dbReference type="GO" id="GO:1990573">
    <property type="term" value="P:potassium ion import across plasma membrane"/>
    <property type="evidence" value="ECO:0007669"/>
    <property type="project" value="TreeGrafter"/>
</dbReference>
<evidence type="ECO:0000259" key="6">
    <source>
        <dbReference type="Pfam" id="PF03522"/>
    </source>
</evidence>
<dbReference type="PANTHER" id="PTHR11827:SF72">
    <property type="entry name" value="GH08340P"/>
    <property type="match status" value="1"/>
</dbReference>